<proteinExistence type="predicted"/>
<protein>
    <recommendedName>
        <fullName evidence="1">TLDc domain-containing protein</fullName>
    </recommendedName>
</protein>
<dbReference type="Pfam" id="PF07534">
    <property type="entry name" value="TLD"/>
    <property type="match status" value="1"/>
</dbReference>
<evidence type="ECO:0000313" key="2">
    <source>
        <dbReference type="EMBL" id="CAH3154096.1"/>
    </source>
</evidence>
<comment type="caution">
    <text evidence="2">The sequence shown here is derived from an EMBL/GenBank/DDBJ whole genome shotgun (WGS) entry which is preliminary data.</text>
</comment>
<reference evidence="2 3" key="1">
    <citation type="submission" date="2022-05" db="EMBL/GenBank/DDBJ databases">
        <authorList>
            <consortium name="Genoscope - CEA"/>
            <person name="William W."/>
        </authorList>
    </citation>
    <scope>NUCLEOTIDE SEQUENCE [LARGE SCALE GENOMIC DNA]</scope>
</reference>
<feature type="domain" description="TLDc" evidence="1">
    <location>
        <begin position="21"/>
        <end position="127"/>
    </location>
</feature>
<dbReference type="Proteomes" id="UP001159427">
    <property type="component" value="Unassembled WGS sequence"/>
</dbReference>
<organism evidence="2 3">
    <name type="scientific">Porites evermanni</name>
    <dbReference type="NCBI Taxonomy" id="104178"/>
    <lineage>
        <taxon>Eukaryota</taxon>
        <taxon>Metazoa</taxon>
        <taxon>Cnidaria</taxon>
        <taxon>Anthozoa</taxon>
        <taxon>Hexacorallia</taxon>
        <taxon>Scleractinia</taxon>
        <taxon>Fungiina</taxon>
        <taxon>Poritidae</taxon>
        <taxon>Porites</taxon>
    </lineage>
</organism>
<name>A0ABN8Q0J0_9CNID</name>
<feature type="non-terminal residue" evidence="2">
    <location>
        <position position="127"/>
    </location>
</feature>
<evidence type="ECO:0000259" key="1">
    <source>
        <dbReference type="PROSITE" id="PS51886"/>
    </source>
</evidence>
<dbReference type="EMBL" id="CALNXI010001071">
    <property type="protein sequence ID" value="CAH3154096.1"/>
    <property type="molecule type" value="Genomic_DNA"/>
</dbReference>
<dbReference type="PROSITE" id="PS51886">
    <property type="entry name" value="TLDC"/>
    <property type="match status" value="1"/>
</dbReference>
<gene>
    <name evidence="2" type="ORF">PEVE_00001323</name>
</gene>
<accession>A0ABN8Q0J0</accession>
<dbReference type="InterPro" id="IPR006571">
    <property type="entry name" value="TLDc_dom"/>
</dbReference>
<evidence type="ECO:0000313" key="3">
    <source>
        <dbReference type="Proteomes" id="UP001159427"/>
    </source>
</evidence>
<keyword evidence="3" id="KW-1185">Reference proteome</keyword>
<sequence length="127" mass="14121">MCIAATSRNIKVRRKVTKSEESVNLSVVSESSIAVPPLRLLYRFKRCWHAKTHGWAAFMFHGNCDEWGSTVTIIQVGNYMFGGCSDVSWYAIGSCRYGDSSKAFIYSLSNNSGSGYAVYNSVKLNVK</sequence>